<gene>
    <name evidence="2" type="ORF">MSAN_02156200</name>
</gene>
<evidence type="ECO:0000313" key="3">
    <source>
        <dbReference type="Proteomes" id="UP000623467"/>
    </source>
</evidence>
<dbReference type="EMBL" id="JACAZH010000031">
    <property type="protein sequence ID" value="KAF7339421.1"/>
    <property type="molecule type" value="Genomic_DNA"/>
</dbReference>
<name>A0A8H6XF90_9AGAR</name>
<keyword evidence="3" id="KW-1185">Reference proteome</keyword>
<organism evidence="2 3">
    <name type="scientific">Mycena sanguinolenta</name>
    <dbReference type="NCBI Taxonomy" id="230812"/>
    <lineage>
        <taxon>Eukaryota</taxon>
        <taxon>Fungi</taxon>
        <taxon>Dikarya</taxon>
        <taxon>Basidiomycota</taxon>
        <taxon>Agaricomycotina</taxon>
        <taxon>Agaricomycetes</taxon>
        <taxon>Agaricomycetidae</taxon>
        <taxon>Agaricales</taxon>
        <taxon>Marasmiineae</taxon>
        <taxon>Mycenaceae</taxon>
        <taxon>Mycena</taxon>
    </lineage>
</organism>
<feature type="compositionally biased region" description="Low complexity" evidence="1">
    <location>
        <begin position="532"/>
        <end position="544"/>
    </location>
</feature>
<comment type="caution">
    <text evidence="2">The sequence shown here is derived from an EMBL/GenBank/DDBJ whole genome shotgun (WGS) entry which is preliminary data.</text>
</comment>
<keyword evidence="2" id="KW-0808">Transferase</keyword>
<protein>
    <submittedName>
        <fullName evidence="2">Aspartate aminotransferase</fullName>
    </submittedName>
</protein>
<keyword evidence="2" id="KW-0032">Aminotransferase</keyword>
<evidence type="ECO:0000256" key="1">
    <source>
        <dbReference type="SAM" id="MobiDB-lite"/>
    </source>
</evidence>
<accession>A0A8H6XF90</accession>
<feature type="region of interest" description="Disordered" evidence="1">
    <location>
        <begin position="1"/>
        <end position="23"/>
    </location>
</feature>
<dbReference type="GO" id="GO:0008483">
    <property type="term" value="F:transaminase activity"/>
    <property type="evidence" value="ECO:0007669"/>
    <property type="project" value="UniProtKB-KW"/>
</dbReference>
<evidence type="ECO:0000313" key="2">
    <source>
        <dbReference type="EMBL" id="KAF7339421.1"/>
    </source>
</evidence>
<proteinExistence type="predicted"/>
<dbReference type="Proteomes" id="UP000623467">
    <property type="component" value="Unassembled WGS sequence"/>
</dbReference>
<dbReference type="AlphaFoldDB" id="A0A8H6XF90"/>
<dbReference type="OrthoDB" id="3052310at2759"/>
<reference evidence="2" key="1">
    <citation type="submission" date="2020-05" db="EMBL/GenBank/DDBJ databases">
        <title>Mycena genomes resolve the evolution of fungal bioluminescence.</title>
        <authorList>
            <person name="Tsai I.J."/>
        </authorList>
    </citation>
    <scope>NUCLEOTIDE SEQUENCE</scope>
    <source>
        <strain evidence="2">160909Yilan</strain>
    </source>
</reference>
<sequence length="711" mass="75929">MSPATSPDPALPGAWPASPSRPTVDPIHLEHVLEFQQRLVSQMDSNKFETPTSASFTVSASADSAIAPADSLDSELTRVRTDTSASIATSASTTFTSRSSPERLVTAKLPPLTYRTKYSSAVVDSPTRIPRPTNSLKPTRKLLHSRITVTFSTLPEFSSTCSRNITLIITGYSSSVEPTGIAHCFCVTRVVRFSTFPIVTKQCEYDDRHMLLPSPSPSSSPSPISSRANLAVRPSSIVNRTPSIEINAAIPMLTSLSLPASPETSLSLEVDPIVTRSPRLSPIDGDASPWSLSLSPVSPVLWAFSVFPVSLVLPVSIPAPFPALGSISESEDVGNTSAAEYAAAIMSSAWAPDGPSLAPVVPAELLSGQNEAGPALIDLDAENALTLEEEGLLAYSQTARAPPSPQDTKTSGVFGKMKKIGDKFKKLLRGKSKVVCDGAGVNVDVDVRRAASPGNFFLPEALPDVIDIHSHTSAAQVYNNLLPNHGTDDSHLPLPLPPPPGLTVRNSSNYPILSSQTYSHTRMNDNSTRQNTPTIRIRPPSSSSHLATANDDHVVPKSPSPDLTIHSRPKTLAEIKSKRRLSLSMLPNFTRVAPSIPPVNVTNRARARPASALAFYPRPTPLSSPRVDAQTDSNALASQRLEVPRSMSSRLTTAPAISGTVRSEISPASMALARDNRVTADAIKKKNCRFSLSALSNFAGHRDEGSWGRNP</sequence>
<feature type="region of interest" description="Disordered" evidence="1">
    <location>
        <begin position="519"/>
        <end position="566"/>
    </location>
</feature>
<feature type="compositionally biased region" description="Polar residues" evidence="1">
    <location>
        <begin position="519"/>
        <end position="531"/>
    </location>
</feature>